<sequence length="291" mass="33941">MEKCKTEYTWNEMLLVPVEELPERSRVPIKIFDQASDMFYDLARRVVDAVKSNNAKGLKTRIAWPVGPKKNYPLMVEMTKQENVSWKNTIHYQVDEWLDWQGRKLPANHPFNLESWLKREFFDKLPQELRPEEKNMHFHNPLCIDHMDRMIEENGGIDILIGGFGFTGHIAYNEPVPSRWYEVSAEQYKQGCSRIVYTNDETFIMHSYRSTGGNTRQIPPCGITIGFKQILSAKKIYLVSDGADWKKTILRIMCFHEPTAKYPCTFVQEHPDTLIIVDKRTAECPSMDFIG</sequence>
<protein>
    <submittedName>
        <fullName evidence="1">6-phosphogluconolactonase</fullName>
    </submittedName>
</protein>
<proteinExistence type="predicted"/>
<evidence type="ECO:0000313" key="1">
    <source>
        <dbReference type="EMBL" id="HIQ81402.1"/>
    </source>
</evidence>
<reference evidence="1" key="1">
    <citation type="submission" date="2020-10" db="EMBL/GenBank/DDBJ databases">
        <authorList>
            <person name="Gilroy R."/>
        </authorList>
    </citation>
    <scope>NUCLEOTIDE SEQUENCE</scope>
    <source>
        <strain evidence="1">ChiSjej1B19-3389</strain>
    </source>
</reference>
<dbReference type="InterPro" id="IPR037171">
    <property type="entry name" value="NagB/RpiA_transferase-like"/>
</dbReference>
<evidence type="ECO:0000313" key="2">
    <source>
        <dbReference type="Proteomes" id="UP000886787"/>
    </source>
</evidence>
<dbReference type="Proteomes" id="UP000886787">
    <property type="component" value="Unassembled WGS sequence"/>
</dbReference>
<dbReference type="EMBL" id="DVFW01000048">
    <property type="protein sequence ID" value="HIQ81402.1"/>
    <property type="molecule type" value="Genomic_DNA"/>
</dbReference>
<organism evidence="1 2">
    <name type="scientific">Candidatus Scatavimonas merdigallinarum</name>
    <dbReference type="NCBI Taxonomy" id="2840914"/>
    <lineage>
        <taxon>Bacteria</taxon>
        <taxon>Bacillati</taxon>
        <taxon>Bacillota</taxon>
        <taxon>Clostridia</taxon>
        <taxon>Eubacteriales</taxon>
        <taxon>Oscillospiraceae</taxon>
        <taxon>Oscillospiraceae incertae sedis</taxon>
        <taxon>Candidatus Scatavimonas</taxon>
    </lineage>
</organism>
<dbReference type="Gene3D" id="3.40.50.1360">
    <property type="match status" value="1"/>
</dbReference>
<gene>
    <name evidence="1" type="ORF">IAD32_09020</name>
</gene>
<reference evidence="1" key="2">
    <citation type="journal article" date="2021" name="PeerJ">
        <title>Extensive microbial diversity within the chicken gut microbiome revealed by metagenomics and culture.</title>
        <authorList>
            <person name="Gilroy R."/>
            <person name="Ravi A."/>
            <person name="Getino M."/>
            <person name="Pursley I."/>
            <person name="Horton D.L."/>
            <person name="Alikhan N.F."/>
            <person name="Baker D."/>
            <person name="Gharbi K."/>
            <person name="Hall N."/>
            <person name="Watson M."/>
            <person name="Adriaenssens E.M."/>
            <person name="Foster-Nyarko E."/>
            <person name="Jarju S."/>
            <person name="Secka A."/>
            <person name="Antonio M."/>
            <person name="Oren A."/>
            <person name="Chaudhuri R.R."/>
            <person name="La Ragione R."/>
            <person name="Hildebrand F."/>
            <person name="Pallen M.J."/>
        </authorList>
    </citation>
    <scope>NUCLEOTIDE SEQUENCE</scope>
    <source>
        <strain evidence="1">ChiSjej1B19-3389</strain>
    </source>
</reference>
<name>A0A9D0ZIX7_9FIRM</name>
<accession>A0A9D0ZIX7</accession>
<dbReference type="PANTHER" id="PTHR42892:SF1">
    <property type="entry name" value="GLUCOSAMINE-6-PHOSPHATE ISOMERASE"/>
    <property type="match status" value="1"/>
</dbReference>
<dbReference type="PANTHER" id="PTHR42892">
    <property type="entry name" value="GLUCOSAMINE-6-PHOSPHATE DEAMINASE-LIKE PROTEIN BT_0258-RELATED"/>
    <property type="match status" value="1"/>
</dbReference>
<dbReference type="SUPFAM" id="SSF100950">
    <property type="entry name" value="NagB/RpiA/CoA transferase-like"/>
    <property type="match status" value="1"/>
</dbReference>
<comment type="caution">
    <text evidence="1">The sequence shown here is derived from an EMBL/GenBank/DDBJ whole genome shotgun (WGS) entry which is preliminary data.</text>
</comment>
<dbReference type="InterPro" id="IPR052960">
    <property type="entry name" value="GlcN6P_deaminase-like"/>
</dbReference>
<dbReference type="AlphaFoldDB" id="A0A9D0ZIX7"/>